<feature type="non-terminal residue" evidence="1">
    <location>
        <position position="1"/>
    </location>
</feature>
<evidence type="ECO:0000313" key="2">
    <source>
        <dbReference type="EMBL" id="CAF5219801.1"/>
    </source>
</evidence>
<evidence type="ECO:0000313" key="3">
    <source>
        <dbReference type="Proteomes" id="UP000681967"/>
    </source>
</evidence>
<proteinExistence type="predicted"/>
<reference evidence="1" key="1">
    <citation type="submission" date="2021-02" db="EMBL/GenBank/DDBJ databases">
        <authorList>
            <person name="Nowell W R."/>
        </authorList>
    </citation>
    <scope>NUCLEOTIDE SEQUENCE</scope>
</reference>
<feature type="non-terminal residue" evidence="1">
    <location>
        <position position="170"/>
    </location>
</feature>
<accession>A0A8S3G5R5</accession>
<dbReference type="Proteomes" id="UP000681720">
    <property type="component" value="Unassembled WGS sequence"/>
</dbReference>
<organism evidence="1 3">
    <name type="scientific">Rotaria magnacalcarata</name>
    <dbReference type="NCBI Taxonomy" id="392030"/>
    <lineage>
        <taxon>Eukaryota</taxon>
        <taxon>Metazoa</taxon>
        <taxon>Spiralia</taxon>
        <taxon>Gnathifera</taxon>
        <taxon>Rotifera</taxon>
        <taxon>Eurotatoria</taxon>
        <taxon>Bdelloidea</taxon>
        <taxon>Philodinida</taxon>
        <taxon>Philodinidae</taxon>
        <taxon>Rotaria</taxon>
    </lineage>
</organism>
<protein>
    <submittedName>
        <fullName evidence="1">Uncharacterized protein</fullName>
    </submittedName>
</protein>
<gene>
    <name evidence="1" type="ORF">BYL167_LOCUS72781</name>
    <name evidence="2" type="ORF">GIL414_LOCUS83682</name>
</gene>
<dbReference type="EMBL" id="CAJOBH010259389">
    <property type="protein sequence ID" value="CAF5153316.1"/>
    <property type="molecule type" value="Genomic_DNA"/>
</dbReference>
<comment type="caution">
    <text evidence="1">The sequence shown here is derived from an EMBL/GenBank/DDBJ whole genome shotgun (WGS) entry which is preliminary data.</text>
</comment>
<sequence length="170" mass="19291">SGRIPIKAVSLQIENSADVDVCVKAVGANDDYILCLIFDENDHVLISLWSLHEHDEILPMRFTLIYHNKSSLNLFDLPANNSEHLYIASTDGDFRMLDLLKIKPKTKVLALSTDDTAQQSNVLQNKQLDRLVCLSDDMIAISTIEHINFLDRKNLSVILKRIDLNETLFN</sequence>
<name>A0A8S3G5R5_9BILA</name>
<dbReference type="EMBL" id="CAJOBJ010363826">
    <property type="protein sequence ID" value="CAF5219801.1"/>
    <property type="molecule type" value="Genomic_DNA"/>
</dbReference>
<evidence type="ECO:0000313" key="1">
    <source>
        <dbReference type="EMBL" id="CAF5153316.1"/>
    </source>
</evidence>
<dbReference type="AlphaFoldDB" id="A0A8S3G5R5"/>
<dbReference type="Proteomes" id="UP000681967">
    <property type="component" value="Unassembled WGS sequence"/>
</dbReference>